<reference evidence="10" key="1">
    <citation type="journal article" date="2022" name="G3 (Bethesda)">
        <title>High quality genome of the basidiomycete yeast Dioszegia hungarica PDD-24b-2 isolated from cloud water.</title>
        <authorList>
            <person name="Jarrige D."/>
            <person name="Haridas S."/>
            <person name="Bleykasten-Grosshans C."/>
            <person name="Joly M."/>
            <person name="Nadalig T."/>
            <person name="Sancelme M."/>
            <person name="Vuilleumier S."/>
            <person name="Grigoriev I.V."/>
            <person name="Amato P."/>
            <person name="Bringel F."/>
        </authorList>
    </citation>
    <scope>NUCLEOTIDE SEQUENCE</scope>
    <source>
        <strain evidence="10">PDD-24b-2</strain>
    </source>
</reference>
<keyword evidence="2" id="KW-0677">Repeat</keyword>
<dbReference type="GO" id="GO:0031145">
    <property type="term" value="P:anaphase-promoting complex-dependent catabolic process"/>
    <property type="evidence" value="ECO:0007669"/>
    <property type="project" value="TreeGrafter"/>
</dbReference>
<keyword evidence="1 10" id="KW-0132">Cell division</keyword>
<dbReference type="PANTHER" id="PTHR12558">
    <property type="entry name" value="CELL DIVISION CYCLE 16,23,27"/>
    <property type="match status" value="1"/>
</dbReference>
<dbReference type="EMBL" id="JAKWFO010000005">
    <property type="protein sequence ID" value="KAI9635020.1"/>
    <property type="molecule type" value="Genomic_DNA"/>
</dbReference>
<dbReference type="GO" id="GO:0005680">
    <property type="term" value="C:anaphase-promoting complex"/>
    <property type="evidence" value="ECO:0007669"/>
    <property type="project" value="InterPro"/>
</dbReference>
<dbReference type="InterPro" id="IPR007192">
    <property type="entry name" value="APC8"/>
</dbReference>
<dbReference type="Pfam" id="PF04049">
    <property type="entry name" value="ANAPC8"/>
    <property type="match status" value="1"/>
</dbReference>
<dbReference type="Pfam" id="PF13432">
    <property type="entry name" value="TPR_16"/>
    <property type="match status" value="1"/>
</dbReference>
<evidence type="ECO:0000259" key="9">
    <source>
        <dbReference type="Pfam" id="PF04049"/>
    </source>
</evidence>
<proteinExistence type="predicted"/>
<comment type="caution">
    <text evidence="10">The sequence shown here is derived from an EMBL/GenBank/DDBJ whole genome shotgun (WGS) entry which is preliminary data.</text>
</comment>
<keyword evidence="11" id="KW-1185">Reference proteome</keyword>
<evidence type="ECO:0000256" key="8">
    <source>
        <dbReference type="SAM" id="MobiDB-lite"/>
    </source>
</evidence>
<name>A0AA38H6E9_9TREE</name>
<gene>
    <name evidence="10" type="ORF">MKK02DRAFT_36546</name>
</gene>
<dbReference type="SMART" id="SM00028">
    <property type="entry name" value="TPR"/>
    <property type="match status" value="6"/>
</dbReference>
<evidence type="ECO:0000256" key="3">
    <source>
        <dbReference type="ARBA" id="ARBA00022776"/>
    </source>
</evidence>
<evidence type="ECO:0000256" key="1">
    <source>
        <dbReference type="ARBA" id="ARBA00022618"/>
    </source>
</evidence>
<dbReference type="GO" id="GO:0051301">
    <property type="term" value="P:cell division"/>
    <property type="evidence" value="ECO:0007669"/>
    <property type="project" value="UniProtKB-KW"/>
</dbReference>
<dbReference type="PROSITE" id="PS50005">
    <property type="entry name" value="TPR"/>
    <property type="match status" value="3"/>
</dbReference>
<keyword evidence="3" id="KW-0498">Mitosis</keyword>
<dbReference type="RefSeq" id="XP_052944797.1">
    <property type="nucleotide sequence ID" value="XM_053089442.1"/>
</dbReference>
<dbReference type="Proteomes" id="UP001164286">
    <property type="component" value="Unassembled WGS sequence"/>
</dbReference>
<feature type="repeat" description="TPR" evidence="7">
    <location>
        <begin position="429"/>
        <end position="462"/>
    </location>
</feature>
<dbReference type="InterPro" id="IPR019734">
    <property type="entry name" value="TPR_rpt"/>
</dbReference>
<feature type="repeat" description="TPR" evidence="7">
    <location>
        <begin position="395"/>
        <end position="428"/>
    </location>
</feature>
<feature type="region of interest" description="Disordered" evidence="8">
    <location>
        <begin position="47"/>
        <end position="114"/>
    </location>
</feature>
<dbReference type="Pfam" id="PF13176">
    <property type="entry name" value="TPR_7"/>
    <property type="match status" value="1"/>
</dbReference>
<accession>A0AA38H6E9</accession>
<dbReference type="InterPro" id="IPR011990">
    <property type="entry name" value="TPR-like_helical_dom_sf"/>
</dbReference>
<evidence type="ECO:0000313" key="11">
    <source>
        <dbReference type="Proteomes" id="UP001164286"/>
    </source>
</evidence>
<dbReference type="GO" id="GO:0016567">
    <property type="term" value="P:protein ubiquitination"/>
    <property type="evidence" value="ECO:0007669"/>
    <property type="project" value="TreeGrafter"/>
</dbReference>
<dbReference type="GO" id="GO:0045842">
    <property type="term" value="P:positive regulation of mitotic metaphase/anaphase transition"/>
    <property type="evidence" value="ECO:0007669"/>
    <property type="project" value="TreeGrafter"/>
</dbReference>
<dbReference type="GeneID" id="77728647"/>
<dbReference type="Gene3D" id="1.25.40.10">
    <property type="entry name" value="Tetratricopeptide repeat domain"/>
    <property type="match status" value="2"/>
</dbReference>
<evidence type="ECO:0000256" key="5">
    <source>
        <dbReference type="ARBA" id="ARBA00022803"/>
    </source>
</evidence>
<feature type="repeat" description="TPR" evidence="7">
    <location>
        <begin position="361"/>
        <end position="394"/>
    </location>
</feature>
<keyword evidence="5 7" id="KW-0802">TPR repeat</keyword>
<evidence type="ECO:0000256" key="7">
    <source>
        <dbReference type="PROSITE-ProRule" id="PRU00339"/>
    </source>
</evidence>
<feature type="compositionally biased region" description="Pro residues" evidence="8">
    <location>
        <begin position="50"/>
        <end position="59"/>
    </location>
</feature>
<organism evidence="10 11">
    <name type="scientific">Dioszegia hungarica</name>
    <dbReference type="NCBI Taxonomy" id="4972"/>
    <lineage>
        <taxon>Eukaryota</taxon>
        <taxon>Fungi</taxon>
        <taxon>Dikarya</taxon>
        <taxon>Basidiomycota</taxon>
        <taxon>Agaricomycotina</taxon>
        <taxon>Tremellomycetes</taxon>
        <taxon>Tremellales</taxon>
        <taxon>Bulleribasidiaceae</taxon>
        <taxon>Dioszegia</taxon>
    </lineage>
</organism>
<keyword evidence="4" id="KW-0833">Ubl conjugation pathway</keyword>
<dbReference type="PANTHER" id="PTHR12558:SF10">
    <property type="entry name" value="CELL DIVISION CYCLE PROTEIN 23 HOMOLOG"/>
    <property type="match status" value="1"/>
</dbReference>
<feature type="domain" description="Cdc23" evidence="9">
    <location>
        <begin position="9"/>
        <end position="300"/>
    </location>
</feature>
<evidence type="ECO:0000256" key="4">
    <source>
        <dbReference type="ARBA" id="ARBA00022786"/>
    </source>
</evidence>
<evidence type="ECO:0000313" key="10">
    <source>
        <dbReference type="EMBL" id="KAI9635020.1"/>
    </source>
</evidence>
<evidence type="ECO:0000256" key="2">
    <source>
        <dbReference type="ARBA" id="ARBA00022737"/>
    </source>
</evidence>
<dbReference type="AlphaFoldDB" id="A0AA38H6E9"/>
<keyword evidence="6" id="KW-0131">Cell cycle</keyword>
<dbReference type="Pfam" id="PF13181">
    <property type="entry name" value="TPR_8"/>
    <property type="match status" value="1"/>
</dbReference>
<sequence length="615" mass="69756">MNTADRVQIAHDIRRTTRELKDRGLLVAAKWSSELLASLPKEIRQAPNIPFSPPAPPPATTFSPSRARPSIGDFLPSPGPTSFGFHEPPRDMPEAGPSRSRTRHGVEYEEEGDQLEEDEYQLARTYFDLREFDRVTWVLRDAKGSRSRFLRVYSAYLSADRKAQESLPHFLDTKEERLALYPALNPLIMEILDDTDPYIIYLRGLLYMRIDQRSAAIECFIQSVLERPYNWSAWSQLAQLIKSPDQFIDVKERLPPTPMLEFCAITIMLDLHTATDMVTNMISELLELFPGSVHLKAQRALVYYHMRQFEIAEQHFDAVQQLDPYRMEEVDIFSNMLYVMDKRAKLGKLAHEYAEIDRNRAEVCCLIGNYYSSRGDHSKAILYFKRALLLNRDYLPAWTLMGHEFVELKNSHAAIEAYRKAIDVNAKDYRAWYGLGQAYELLDEPMYAIEYYNQATSLRPYDCRMWTALATVYESLQRVPEAIESHTRALLGADRSQTSAILHKLANLHTSMAEAQPATGAAPTSAMSVEATGYHRKIIALGESEGLGVNDLAGSYVAVAEWEMAGQAGPGQGDWGLASQYLEKVASTNAPQRDKAEGLLRTLRLREARLAAGQT</sequence>
<evidence type="ECO:0000256" key="6">
    <source>
        <dbReference type="ARBA" id="ARBA00023306"/>
    </source>
</evidence>
<dbReference type="SUPFAM" id="SSF48452">
    <property type="entry name" value="TPR-like"/>
    <property type="match status" value="2"/>
</dbReference>
<protein>
    <submittedName>
        <fullName evidence="10">Cell division control protein 23</fullName>
    </submittedName>
</protein>